<dbReference type="PANTHER" id="PTHR35891:SF2">
    <property type="entry name" value="THIOL:DISULFIDE INTERCHANGE PROTEIN DSBA"/>
    <property type="match status" value="1"/>
</dbReference>
<evidence type="ECO:0000256" key="1">
    <source>
        <dbReference type="ARBA" id="ARBA00022729"/>
    </source>
</evidence>
<dbReference type="AlphaFoldDB" id="A0A3N4V3S5"/>
<gene>
    <name evidence="6" type="ORF">EDC50_2816</name>
</gene>
<dbReference type="InterPro" id="IPR023205">
    <property type="entry name" value="DsbA/DsbL"/>
</dbReference>
<feature type="chain" id="PRO_5018020784" evidence="4">
    <location>
        <begin position="20"/>
        <end position="270"/>
    </location>
</feature>
<dbReference type="Gene3D" id="3.40.30.10">
    <property type="entry name" value="Glutaredoxin"/>
    <property type="match status" value="1"/>
</dbReference>
<evidence type="ECO:0000313" key="6">
    <source>
        <dbReference type="EMBL" id="RPE75915.1"/>
    </source>
</evidence>
<dbReference type="SUPFAM" id="SSF52833">
    <property type="entry name" value="Thioredoxin-like"/>
    <property type="match status" value="1"/>
</dbReference>
<organism evidence="6 7">
    <name type="scientific">Vulcaniibacterium tengchongense</name>
    <dbReference type="NCBI Taxonomy" id="1273429"/>
    <lineage>
        <taxon>Bacteria</taxon>
        <taxon>Pseudomonadati</taxon>
        <taxon>Pseudomonadota</taxon>
        <taxon>Gammaproteobacteria</taxon>
        <taxon>Lysobacterales</taxon>
        <taxon>Lysobacteraceae</taxon>
        <taxon>Vulcaniibacterium</taxon>
    </lineage>
</organism>
<dbReference type="InterPro" id="IPR017937">
    <property type="entry name" value="Thioredoxin_CS"/>
</dbReference>
<comment type="caution">
    <text evidence="6">The sequence shown here is derived from an EMBL/GenBank/DDBJ whole genome shotgun (WGS) entry which is preliminary data.</text>
</comment>
<dbReference type="InterPro" id="IPR036249">
    <property type="entry name" value="Thioredoxin-like_sf"/>
</dbReference>
<dbReference type="Proteomes" id="UP000269708">
    <property type="component" value="Unassembled WGS sequence"/>
</dbReference>
<feature type="compositionally biased region" description="Pro residues" evidence="3">
    <location>
        <begin position="59"/>
        <end position="75"/>
    </location>
</feature>
<evidence type="ECO:0000256" key="3">
    <source>
        <dbReference type="SAM" id="MobiDB-lite"/>
    </source>
</evidence>
<feature type="compositionally biased region" description="Low complexity" evidence="3">
    <location>
        <begin position="28"/>
        <end position="58"/>
    </location>
</feature>
<dbReference type="InterPro" id="IPR050824">
    <property type="entry name" value="Thiol_disulfide_DsbA"/>
</dbReference>
<proteinExistence type="predicted"/>
<dbReference type="CDD" id="cd03019">
    <property type="entry name" value="DsbA_DsbA"/>
    <property type="match status" value="1"/>
</dbReference>
<feature type="signal peptide" evidence="4">
    <location>
        <begin position="1"/>
        <end position="19"/>
    </location>
</feature>
<dbReference type="PANTHER" id="PTHR35891">
    <property type="entry name" value="THIOL:DISULFIDE INTERCHANGE PROTEIN DSBA"/>
    <property type="match status" value="1"/>
</dbReference>
<name>A0A3N4V3S5_9GAMM</name>
<keyword evidence="7" id="KW-1185">Reference proteome</keyword>
<evidence type="ECO:0000313" key="7">
    <source>
        <dbReference type="Proteomes" id="UP000269708"/>
    </source>
</evidence>
<dbReference type="EMBL" id="RKQN01000004">
    <property type="protein sequence ID" value="RPE75915.1"/>
    <property type="molecule type" value="Genomic_DNA"/>
</dbReference>
<reference evidence="6 7" key="1">
    <citation type="submission" date="2018-11" db="EMBL/GenBank/DDBJ databases">
        <title>Genomic Encyclopedia of Type Strains, Phase IV (KMG-IV): sequencing the most valuable type-strain genomes for metagenomic binning, comparative biology and taxonomic classification.</title>
        <authorList>
            <person name="Goeker M."/>
        </authorList>
    </citation>
    <scope>NUCLEOTIDE SEQUENCE [LARGE SCALE GENOMIC DNA]</scope>
    <source>
        <strain evidence="6 7">DSM 25623</strain>
    </source>
</reference>
<keyword evidence="1 4" id="KW-0732">Signal</keyword>
<dbReference type="PROSITE" id="PS00194">
    <property type="entry name" value="THIOREDOXIN_1"/>
    <property type="match status" value="1"/>
</dbReference>
<evidence type="ECO:0000259" key="5">
    <source>
        <dbReference type="PROSITE" id="PS51352"/>
    </source>
</evidence>
<accession>A0A3N4V3S5</accession>
<dbReference type="Pfam" id="PF13462">
    <property type="entry name" value="Thioredoxin_4"/>
    <property type="match status" value="1"/>
</dbReference>
<dbReference type="PROSITE" id="PS51352">
    <property type="entry name" value="THIOREDOXIN_2"/>
    <property type="match status" value="1"/>
</dbReference>
<dbReference type="InterPro" id="IPR013766">
    <property type="entry name" value="Thioredoxin_domain"/>
</dbReference>
<evidence type="ECO:0000256" key="4">
    <source>
        <dbReference type="SAM" id="SignalP"/>
    </source>
</evidence>
<feature type="region of interest" description="Disordered" evidence="3">
    <location>
        <begin position="28"/>
        <end position="89"/>
    </location>
</feature>
<keyword evidence="2" id="KW-0676">Redox-active center</keyword>
<evidence type="ECO:0000256" key="2">
    <source>
        <dbReference type="ARBA" id="ARBA00023284"/>
    </source>
</evidence>
<dbReference type="RefSeq" id="WP_123771120.1">
    <property type="nucleotide sequence ID" value="NZ_RKQN01000004.1"/>
</dbReference>
<dbReference type="GO" id="GO:0015036">
    <property type="term" value="F:disulfide oxidoreductase activity"/>
    <property type="evidence" value="ECO:0007669"/>
    <property type="project" value="UniProtKB-ARBA"/>
</dbReference>
<sequence length="270" mass="28285">MTSRPYRFAVLLTALLGLAACSQQQAPAPAQTAPGTPAADSAPAAAPAPAQAAAQQPEPAAPPVPAAAPTPPQGPAPVAGTDYVEIPGGQPYEPANGKIEVVEVFGYTCPHCAHFEPLVEAWRARQPADVKFIALAAPFGGYWEPYAKAFFAAQALGVQERSHKAVFDAIHVQRTLPVQPLPSNEQIGAFYAQYGVDAKQFANTMASFAVGAKMKRAQQFIMRSGIDATPTLVVNGKYRITGKSFEDTLRIADHLVAQERAKLAGAAAGG</sequence>
<dbReference type="InterPro" id="IPR012336">
    <property type="entry name" value="Thioredoxin-like_fold"/>
</dbReference>
<protein>
    <submittedName>
        <fullName evidence="6">Thiol:disulfide interchange protein DsbA</fullName>
    </submittedName>
</protein>
<dbReference type="PROSITE" id="PS51257">
    <property type="entry name" value="PROKAR_LIPOPROTEIN"/>
    <property type="match status" value="1"/>
</dbReference>
<feature type="domain" description="Thioredoxin" evidence="5">
    <location>
        <begin position="55"/>
        <end position="257"/>
    </location>
</feature>